<proteinExistence type="inferred from homology"/>
<organism evidence="3 4">
    <name type="scientific">Polarella glacialis</name>
    <name type="common">Dinoflagellate</name>
    <dbReference type="NCBI Taxonomy" id="89957"/>
    <lineage>
        <taxon>Eukaryota</taxon>
        <taxon>Sar</taxon>
        <taxon>Alveolata</taxon>
        <taxon>Dinophyceae</taxon>
        <taxon>Suessiales</taxon>
        <taxon>Suessiaceae</taxon>
        <taxon>Polarella</taxon>
    </lineage>
</organism>
<dbReference type="Proteomes" id="UP000626109">
    <property type="component" value="Unassembled WGS sequence"/>
</dbReference>
<feature type="non-terminal residue" evidence="3">
    <location>
        <position position="282"/>
    </location>
</feature>
<dbReference type="InterPro" id="IPR006145">
    <property type="entry name" value="PsdUridine_synth_RsuA/RluA"/>
</dbReference>
<evidence type="ECO:0000313" key="4">
    <source>
        <dbReference type="Proteomes" id="UP000626109"/>
    </source>
</evidence>
<dbReference type="EMBL" id="CAJNNW010036157">
    <property type="protein sequence ID" value="CAE8732425.1"/>
    <property type="molecule type" value="Genomic_DNA"/>
</dbReference>
<dbReference type="GO" id="GO:0003723">
    <property type="term" value="F:RNA binding"/>
    <property type="evidence" value="ECO:0007669"/>
    <property type="project" value="InterPro"/>
</dbReference>
<gene>
    <name evidence="3" type="ORF">PGLA2088_LOCUS46392</name>
</gene>
<dbReference type="GO" id="GO:0009982">
    <property type="term" value="F:pseudouridine synthase activity"/>
    <property type="evidence" value="ECO:0007669"/>
    <property type="project" value="InterPro"/>
</dbReference>
<evidence type="ECO:0000313" key="3">
    <source>
        <dbReference type="EMBL" id="CAE8732425.1"/>
    </source>
</evidence>
<sequence length="282" mass="31117">VEQGFVVVHKPTNWEVDAGSHNNAGSEASSASRRSRPLPLSSFLQDLFPESSILHDAAAGCGFLGRLDAQSSGLVLCALSYEAHLLLQLRQDTHAVSREYVVLCHGHVPTELKEVNAPIRAEPGMSSRVDTATGMPAVTWLRPIAWLVRADTAEKYSLVVLSILTGRKHQIRTHLAHVGHPVVCDGRYGPQKLEADLRWCPRNFLHRFRLEWPELPLAGTEVSKSRHQVREHLPDDLRQVLRASGLRPWRAGCAISAEALDAWAEGAAPLANFDAWAEVSFD</sequence>
<reference evidence="3" key="1">
    <citation type="submission" date="2021-02" db="EMBL/GenBank/DDBJ databases">
        <authorList>
            <person name="Dougan E. K."/>
            <person name="Rhodes N."/>
            <person name="Thang M."/>
            <person name="Chan C."/>
        </authorList>
    </citation>
    <scope>NUCLEOTIDE SEQUENCE</scope>
</reference>
<dbReference type="GO" id="GO:0000455">
    <property type="term" value="P:enzyme-directed rRNA pseudouridine synthesis"/>
    <property type="evidence" value="ECO:0007669"/>
    <property type="project" value="TreeGrafter"/>
</dbReference>
<comment type="similarity">
    <text evidence="1">Belongs to the pseudouridine synthase RluA family.</text>
</comment>
<dbReference type="InterPro" id="IPR020103">
    <property type="entry name" value="PsdUridine_synth_cat_dom_sf"/>
</dbReference>
<name>A0A813LFA5_POLGL</name>
<dbReference type="InterPro" id="IPR050188">
    <property type="entry name" value="RluA_PseudoU_synthase"/>
</dbReference>
<accession>A0A813LFA5</accession>
<dbReference type="SUPFAM" id="SSF55120">
    <property type="entry name" value="Pseudouridine synthase"/>
    <property type="match status" value="1"/>
</dbReference>
<evidence type="ECO:0000256" key="1">
    <source>
        <dbReference type="ARBA" id="ARBA00010876"/>
    </source>
</evidence>
<dbReference type="PANTHER" id="PTHR21600">
    <property type="entry name" value="MITOCHONDRIAL RNA PSEUDOURIDINE SYNTHASE"/>
    <property type="match status" value="1"/>
</dbReference>
<dbReference type="PANTHER" id="PTHR21600:SF87">
    <property type="entry name" value="RNA PSEUDOURIDYLATE SYNTHASE DOMAIN-CONTAINING PROTEIN 1"/>
    <property type="match status" value="1"/>
</dbReference>
<evidence type="ECO:0000259" key="2">
    <source>
        <dbReference type="Pfam" id="PF00849"/>
    </source>
</evidence>
<dbReference type="AlphaFoldDB" id="A0A813LFA5"/>
<dbReference type="Pfam" id="PF00849">
    <property type="entry name" value="PseudoU_synth_2"/>
    <property type="match status" value="1"/>
</dbReference>
<comment type="caution">
    <text evidence="3">The sequence shown here is derived from an EMBL/GenBank/DDBJ whole genome shotgun (WGS) entry which is preliminary data.</text>
</comment>
<feature type="domain" description="Pseudouridine synthase RsuA/RluA-like" evidence="2">
    <location>
        <begin position="5"/>
        <end position="177"/>
    </location>
</feature>
<protein>
    <recommendedName>
        <fullName evidence="2">Pseudouridine synthase RsuA/RluA-like domain-containing protein</fullName>
    </recommendedName>
</protein>
<dbReference type="Gene3D" id="3.30.2350.10">
    <property type="entry name" value="Pseudouridine synthase"/>
    <property type="match status" value="1"/>
</dbReference>
<dbReference type="CDD" id="cd02869">
    <property type="entry name" value="PseudoU_synth_RluA_like"/>
    <property type="match status" value="1"/>
</dbReference>